<dbReference type="EMBL" id="JAAXLA010000039">
    <property type="protein sequence ID" value="NMH99599.1"/>
    <property type="molecule type" value="Genomic_DNA"/>
</dbReference>
<dbReference type="RefSeq" id="WP_169383087.1">
    <property type="nucleotide sequence ID" value="NZ_JAAXLA010000039.1"/>
</dbReference>
<feature type="region of interest" description="Disordered" evidence="1">
    <location>
        <begin position="49"/>
        <end position="82"/>
    </location>
</feature>
<evidence type="ECO:0000256" key="1">
    <source>
        <dbReference type="SAM" id="MobiDB-lite"/>
    </source>
</evidence>
<keyword evidence="3" id="KW-1185">Reference proteome</keyword>
<name>A0ABX1SFA1_9PSEU</name>
<feature type="compositionally biased region" description="Acidic residues" evidence="1">
    <location>
        <begin position="51"/>
        <end position="72"/>
    </location>
</feature>
<reference evidence="2 3" key="1">
    <citation type="submission" date="2020-04" db="EMBL/GenBank/DDBJ databases">
        <authorList>
            <person name="Klaysubun C."/>
            <person name="Duangmal K."/>
            <person name="Lipun K."/>
        </authorList>
    </citation>
    <scope>NUCLEOTIDE SEQUENCE [LARGE SCALE GENOMIC DNA]</scope>
    <source>
        <strain evidence="2 3">K10HN5</strain>
    </source>
</reference>
<comment type="caution">
    <text evidence="2">The sequence shown here is derived from an EMBL/GenBank/DDBJ whole genome shotgun (WGS) entry which is preliminary data.</text>
</comment>
<organism evidence="2 3">
    <name type="scientific">Pseudonocardia acidicola</name>
    <dbReference type="NCBI Taxonomy" id="2724939"/>
    <lineage>
        <taxon>Bacteria</taxon>
        <taxon>Bacillati</taxon>
        <taxon>Actinomycetota</taxon>
        <taxon>Actinomycetes</taxon>
        <taxon>Pseudonocardiales</taxon>
        <taxon>Pseudonocardiaceae</taxon>
        <taxon>Pseudonocardia</taxon>
    </lineage>
</organism>
<dbReference type="Proteomes" id="UP000820669">
    <property type="component" value="Unassembled WGS sequence"/>
</dbReference>
<accession>A0ABX1SFA1</accession>
<evidence type="ECO:0000313" key="3">
    <source>
        <dbReference type="Proteomes" id="UP000820669"/>
    </source>
</evidence>
<evidence type="ECO:0000313" key="2">
    <source>
        <dbReference type="EMBL" id="NMH99599.1"/>
    </source>
</evidence>
<gene>
    <name evidence="2" type="ORF">HF526_20100</name>
</gene>
<protein>
    <submittedName>
        <fullName evidence="2">Uncharacterized protein</fullName>
    </submittedName>
</protein>
<sequence length="183" mass="19044">MAIAVSPMELLRPESDLARLITGAGQVDLLTACEDGPAGAERAVTSYLDYPDYDYDGGDDDGDDDDGDDGGPDDLAGTPPVLPAPADDVLAGVARLDLPDLQLHRLGLRTPLGPDAEADLVAALSELIGFDPEPGVYCLAPVPAPGDPSRSVIVRAAQRVAQVYGLPVLRYRCLELSVVANPA</sequence>
<proteinExistence type="predicted"/>